<organism evidence="5 6">
    <name type="scientific">Moniliophthora roreri (strain MCA 2997)</name>
    <name type="common">Cocoa frosty pod rot fungus</name>
    <name type="synonym">Crinipellis roreri</name>
    <dbReference type="NCBI Taxonomy" id="1381753"/>
    <lineage>
        <taxon>Eukaryota</taxon>
        <taxon>Fungi</taxon>
        <taxon>Dikarya</taxon>
        <taxon>Basidiomycota</taxon>
        <taxon>Agaricomycotina</taxon>
        <taxon>Agaricomycetes</taxon>
        <taxon>Agaricomycetidae</taxon>
        <taxon>Agaricales</taxon>
        <taxon>Marasmiineae</taxon>
        <taxon>Marasmiaceae</taxon>
        <taxon>Moniliophthora</taxon>
    </lineage>
</organism>
<feature type="region of interest" description="Disordered" evidence="3">
    <location>
        <begin position="1"/>
        <end position="33"/>
    </location>
</feature>
<comment type="caution">
    <text evidence="5">The sequence shown here is derived from an EMBL/GenBank/DDBJ whole genome shotgun (WGS) entry which is preliminary data.</text>
</comment>
<proteinExistence type="inferred from homology"/>
<dbReference type="HOGENOM" id="CLU_085799_0_0_1"/>
<evidence type="ECO:0000313" key="6">
    <source>
        <dbReference type="Proteomes" id="UP000017559"/>
    </source>
</evidence>
<dbReference type="OrthoDB" id="2831072at2759"/>
<evidence type="ECO:0000256" key="1">
    <source>
        <dbReference type="ARBA" id="ARBA00008324"/>
    </source>
</evidence>
<dbReference type="SUPFAM" id="SSF54637">
    <property type="entry name" value="Thioesterase/thiol ester dehydrase-isomerase"/>
    <property type="match status" value="1"/>
</dbReference>
<dbReference type="NCBIfam" id="TIGR00369">
    <property type="entry name" value="unchar_dom_1"/>
    <property type="match status" value="1"/>
</dbReference>
<name>V2XJU1_MONRO</name>
<dbReference type="AlphaFoldDB" id="V2XJU1"/>
<keyword evidence="2" id="KW-0378">Hydrolase</keyword>
<dbReference type="PANTHER" id="PTHR21660">
    <property type="entry name" value="THIOESTERASE SUPERFAMILY MEMBER-RELATED"/>
    <property type="match status" value="1"/>
</dbReference>
<dbReference type="Gene3D" id="3.10.129.10">
    <property type="entry name" value="Hotdog Thioesterase"/>
    <property type="match status" value="1"/>
</dbReference>
<keyword evidence="6" id="KW-1185">Reference proteome</keyword>
<dbReference type="CDD" id="cd03443">
    <property type="entry name" value="PaaI_thioesterase"/>
    <property type="match status" value="1"/>
</dbReference>
<protein>
    <submittedName>
        <fullName evidence="5">Thioesterase</fullName>
    </submittedName>
</protein>
<dbReference type="PANTHER" id="PTHR21660:SF1">
    <property type="entry name" value="ACYL-COENZYME A THIOESTERASE 13"/>
    <property type="match status" value="1"/>
</dbReference>
<evidence type="ECO:0000259" key="4">
    <source>
        <dbReference type="Pfam" id="PF03061"/>
    </source>
</evidence>
<dbReference type="Pfam" id="PF03061">
    <property type="entry name" value="4HBT"/>
    <property type="match status" value="1"/>
</dbReference>
<sequence length="205" mass="21903">MSTSSYSRSSTSSSKQSSRSSKPAQAWVDPASLPDSGDISTVHGNAPDYIKQLNNNTFFSYGVGNENCFGYQVGKDVKFVDINIDRKLERQGRLEATTVAEVTVNKHMLNGAGMLHGGCIAYLIDNTPLIVLGLAQNVNGVGVTQSMNVLFHSPAAIGTRLSIVSTSVSLGGRVMTSRCEIIDKKSGRAVASAFLNKMQPTMPKL</sequence>
<dbReference type="InterPro" id="IPR003736">
    <property type="entry name" value="PAAI_dom"/>
</dbReference>
<comment type="similarity">
    <text evidence="1">Belongs to the thioesterase PaaI family.</text>
</comment>
<dbReference type="InterPro" id="IPR006683">
    <property type="entry name" value="Thioestr_dom"/>
</dbReference>
<dbReference type="InterPro" id="IPR029069">
    <property type="entry name" value="HotDog_dom_sf"/>
</dbReference>
<reference evidence="5 6" key="1">
    <citation type="journal article" date="2014" name="BMC Genomics">
        <title>Genome and secretome analysis of the hemibiotrophic fungal pathogen, Moniliophthora roreri, which causes frosty pod rot disease of cacao: mechanisms of the biotrophic and necrotrophic phases.</title>
        <authorList>
            <person name="Meinhardt L.W."/>
            <person name="Costa G.G.L."/>
            <person name="Thomazella D.P.T."/>
            <person name="Teixeira P.J.P.L."/>
            <person name="Carazzolle M.F."/>
            <person name="Schuster S.C."/>
            <person name="Carlson J.E."/>
            <person name="Guiltinan M.J."/>
            <person name="Mieczkowski P."/>
            <person name="Farmer A."/>
            <person name="Ramaraj T."/>
            <person name="Crozier J."/>
            <person name="Davis R.E."/>
            <person name="Shao J."/>
            <person name="Melnick R.L."/>
            <person name="Pereira G.A.G."/>
            <person name="Bailey B.A."/>
        </authorList>
    </citation>
    <scope>NUCLEOTIDE SEQUENCE [LARGE SCALE GENOMIC DNA]</scope>
    <source>
        <strain evidence="5 6">MCA 2997</strain>
    </source>
</reference>
<dbReference type="GO" id="GO:0047617">
    <property type="term" value="F:fatty acyl-CoA hydrolase activity"/>
    <property type="evidence" value="ECO:0007669"/>
    <property type="project" value="InterPro"/>
</dbReference>
<dbReference type="Proteomes" id="UP000017559">
    <property type="component" value="Unassembled WGS sequence"/>
</dbReference>
<feature type="compositionally biased region" description="Low complexity" evidence="3">
    <location>
        <begin position="1"/>
        <end position="22"/>
    </location>
</feature>
<evidence type="ECO:0000256" key="2">
    <source>
        <dbReference type="ARBA" id="ARBA00022801"/>
    </source>
</evidence>
<dbReference type="InterPro" id="IPR039298">
    <property type="entry name" value="ACOT13"/>
</dbReference>
<dbReference type="STRING" id="1381753.V2XJU1"/>
<evidence type="ECO:0000313" key="5">
    <source>
        <dbReference type="EMBL" id="ESK92755.1"/>
    </source>
</evidence>
<feature type="domain" description="Thioesterase" evidence="4">
    <location>
        <begin position="113"/>
        <end position="187"/>
    </location>
</feature>
<evidence type="ECO:0000256" key="3">
    <source>
        <dbReference type="SAM" id="MobiDB-lite"/>
    </source>
</evidence>
<dbReference type="KEGG" id="mrr:Moror_15928"/>
<accession>V2XJU1</accession>
<gene>
    <name evidence="5" type="ORF">Moror_15928</name>
</gene>
<dbReference type="EMBL" id="AWSO01000255">
    <property type="protein sequence ID" value="ESK92755.1"/>
    <property type="molecule type" value="Genomic_DNA"/>
</dbReference>